<protein>
    <recommendedName>
        <fullName evidence="1">Transposase (putative) gypsy type domain-containing protein</fullName>
    </recommendedName>
</protein>
<dbReference type="OrthoDB" id="671678at2759"/>
<sequence>MYETILRGLRVTLPFYCFTTDVLMTPGVAPSQLLPNGWAAMQAFKVIFRALTLIPSALLFLSHYTTRAGQSAGWVSLAPLPKGSLFNAYAASYKGFKNQFVMIQAIGEASFTLDSKPLPLYWRLPSKFKGFFKGQLTLEDKANLQLLEELPRGMSCKELVAITFEYQPTQNLKSNTMDATTVVVKKEVATKEAAAEEGQARTSSIP</sequence>
<dbReference type="AlphaFoldDB" id="A0A371EEN5"/>
<keyword evidence="3" id="KW-1185">Reference proteome</keyword>
<name>A0A371EEN5_MUCPR</name>
<comment type="caution">
    <text evidence="2">The sequence shown here is derived from an EMBL/GenBank/DDBJ whole genome shotgun (WGS) entry which is preliminary data.</text>
</comment>
<dbReference type="Pfam" id="PF04195">
    <property type="entry name" value="Transposase_28"/>
    <property type="match status" value="1"/>
</dbReference>
<evidence type="ECO:0000259" key="1">
    <source>
        <dbReference type="Pfam" id="PF04195"/>
    </source>
</evidence>
<organism evidence="2 3">
    <name type="scientific">Mucuna pruriens</name>
    <name type="common">Velvet bean</name>
    <name type="synonym">Dolichos pruriens</name>
    <dbReference type="NCBI Taxonomy" id="157652"/>
    <lineage>
        <taxon>Eukaryota</taxon>
        <taxon>Viridiplantae</taxon>
        <taxon>Streptophyta</taxon>
        <taxon>Embryophyta</taxon>
        <taxon>Tracheophyta</taxon>
        <taxon>Spermatophyta</taxon>
        <taxon>Magnoliopsida</taxon>
        <taxon>eudicotyledons</taxon>
        <taxon>Gunneridae</taxon>
        <taxon>Pentapetalae</taxon>
        <taxon>rosids</taxon>
        <taxon>fabids</taxon>
        <taxon>Fabales</taxon>
        <taxon>Fabaceae</taxon>
        <taxon>Papilionoideae</taxon>
        <taxon>50 kb inversion clade</taxon>
        <taxon>NPAAA clade</taxon>
        <taxon>indigoferoid/millettioid clade</taxon>
        <taxon>Phaseoleae</taxon>
        <taxon>Mucuna</taxon>
    </lineage>
</organism>
<reference evidence="2" key="1">
    <citation type="submission" date="2018-05" db="EMBL/GenBank/DDBJ databases">
        <title>Draft genome of Mucuna pruriens seed.</title>
        <authorList>
            <person name="Nnadi N.E."/>
            <person name="Vos R."/>
            <person name="Hasami M.H."/>
            <person name="Devisetty U.K."/>
            <person name="Aguiy J.C."/>
        </authorList>
    </citation>
    <scope>NUCLEOTIDE SEQUENCE [LARGE SCALE GENOMIC DNA]</scope>
    <source>
        <strain evidence="2">JCA_2017</strain>
    </source>
</reference>
<dbReference type="Proteomes" id="UP000257109">
    <property type="component" value="Unassembled WGS sequence"/>
</dbReference>
<accession>A0A371EEN5</accession>
<proteinExistence type="predicted"/>
<evidence type="ECO:0000313" key="2">
    <source>
        <dbReference type="EMBL" id="RDX64498.1"/>
    </source>
</evidence>
<gene>
    <name evidence="2" type="ORF">CR513_56942</name>
</gene>
<dbReference type="EMBL" id="QJKJ01014354">
    <property type="protein sequence ID" value="RDX64498.1"/>
    <property type="molecule type" value="Genomic_DNA"/>
</dbReference>
<dbReference type="InterPro" id="IPR007321">
    <property type="entry name" value="Transposase_28"/>
</dbReference>
<evidence type="ECO:0000313" key="3">
    <source>
        <dbReference type="Proteomes" id="UP000257109"/>
    </source>
</evidence>
<feature type="domain" description="Transposase (putative) gypsy type" evidence="1">
    <location>
        <begin position="3"/>
        <end position="64"/>
    </location>
</feature>
<feature type="non-terminal residue" evidence="2">
    <location>
        <position position="1"/>
    </location>
</feature>